<accession>A0ABW4G2Q9</accession>
<evidence type="ECO:0000256" key="3">
    <source>
        <dbReference type="RuleBase" id="RU362042"/>
    </source>
</evidence>
<dbReference type="EC" id="3.4.21.89" evidence="3"/>
<reference evidence="7" key="1">
    <citation type="journal article" date="2019" name="Int. J. Syst. Evol. Microbiol.">
        <title>The Global Catalogue of Microorganisms (GCM) 10K type strain sequencing project: providing services to taxonomists for standard genome sequencing and annotation.</title>
        <authorList>
            <consortium name="The Broad Institute Genomics Platform"/>
            <consortium name="The Broad Institute Genome Sequencing Center for Infectious Disease"/>
            <person name="Wu L."/>
            <person name="Ma J."/>
        </authorList>
    </citation>
    <scope>NUCLEOTIDE SEQUENCE [LARGE SCALE GENOMIC DNA]</scope>
    <source>
        <strain evidence="7">CGMCC 1.15399</strain>
    </source>
</reference>
<proteinExistence type="inferred from homology"/>
<dbReference type="RefSeq" id="WP_219527966.1">
    <property type="nucleotide sequence ID" value="NZ_JAHKRM010000003.1"/>
</dbReference>
<name>A0ABW4G2Q9_9ACTN</name>
<keyword evidence="7" id="KW-1185">Reference proteome</keyword>
<organism evidence="6 7">
    <name type="scientific">Nonomuraea guangzhouensis</name>
    <dbReference type="NCBI Taxonomy" id="1291555"/>
    <lineage>
        <taxon>Bacteria</taxon>
        <taxon>Bacillati</taxon>
        <taxon>Actinomycetota</taxon>
        <taxon>Actinomycetes</taxon>
        <taxon>Streptosporangiales</taxon>
        <taxon>Streptosporangiaceae</taxon>
        <taxon>Nonomuraea</taxon>
    </lineage>
</organism>
<dbReference type="GO" id="GO:0009003">
    <property type="term" value="F:signal peptidase activity"/>
    <property type="evidence" value="ECO:0007669"/>
    <property type="project" value="UniProtKB-EC"/>
</dbReference>
<comment type="subcellular location">
    <subcellularLocation>
        <location evidence="1">Cell membrane</location>
        <topology evidence="1">Single-pass type II membrane protein</topology>
    </subcellularLocation>
    <subcellularLocation>
        <location evidence="3">Membrane</location>
        <topology evidence="3">Single-pass type II membrane protein</topology>
    </subcellularLocation>
</comment>
<evidence type="ECO:0000256" key="1">
    <source>
        <dbReference type="ARBA" id="ARBA00004401"/>
    </source>
</evidence>
<evidence type="ECO:0000313" key="6">
    <source>
        <dbReference type="EMBL" id="MFD1537032.1"/>
    </source>
</evidence>
<dbReference type="CDD" id="cd06530">
    <property type="entry name" value="S26_SPase_I"/>
    <property type="match status" value="1"/>
</dbReference>
<gene>
    <name evidence="6" type="primary">lepB</name>
    <name evidence="6" type="ORF">ACFSJ0_08315</name>
</gene>
<dbReference type="NCBIfam" id="TIGR02227">
    <property type="entry name" value="sigpep_I_bact"/>
    <property type="match status" value="1"/>
</dbReference>
<comment type="caution">
    <text evidence="6">The sequence shown here is derived from an EMBL/GenBank/DDBJ whole genome shotgun (WGS) entry which is preliminary data.</text>
</comment>
<feature type="signal peptide" evidence="4">
    <location>
        <begin position="1"/>
        <end position="20"/>
    </location>
</feature>
<comment type="catalytic activity">
    <reaction evidence="3">
        <text>Cleavage of hydrophobic, N-terminal signal or leader sequences from secreted and periplasmic proteins.</text>
        <dbReference type="EC" id="3.4.21.89"/>
    </reaction>
</comment>
<keyword evidence="3 6" id="KW-0378">Hydrolase</keyword>
<dbReference type="PANTHER" id="PTHR43390:SF1">
    <property type="entry name" value="CHLOROPLAST PROCESSING PEPTIDASE"/>
    <property type="match status" value="1"/>
</dbReference>
<keyword evidence="4" id="KW-0732">Signal</keyword>
<dbReference type="PROSITE" id="PS51257">
    <property type="entry name" value="PROKAR_LIPOPROTEIN"/>
    <property type="match status" value="1"/>
</dbReference>
<feature type="domain" description="Peptidase S26" evidence="5">
    <location>
        <begin position="7"/>
        <end position="158"/>
    </location>
</feature>
<evidence type="ECO:0000256" key="2">
    <source>
        <dbReference type="ARBA" id="ARBA00009370"/>
    </source>
</evidence>
<dbReference type="Pfam" id="PF10502">
    <property type="entry name" value="Peptidase_S26"/>
    <property type="match status" value="1"/>
</dbReference>
<keyword evidence="3" id="KW-0645">Protease</keyword>
<sequence length="163" mass="17156">MKRAPLVLLAVLTAGCSLFGQQGYTVSSAAMEPTLKQGSHVTARLTGDDYAPKPGDIVVFSAPEWGETDAHIFRVIGVPGSTVACCDERGRLTVDRRPLDEPYIGNADPSALTFSLTVPPGRLWVLGDNRGKALDSRAHQGDRGVGTIAVANVIGVVDAETLT</sequence>
<evidence type="ECO:0000259" key="5">
    <source>
        <dbReference type="Pfam" id="PF10502"/>
    </source>
</evidence>
<evidence type="ECO:0000256" key="4">
    <source>
        <dbReference type="SAM" id="SignalP"/>
    </source>
</evidence>
<dbReference type="Proteomes" id="UP001597097">
    <property type="component" value="Unassembled WGS sequence"/>
</dbReference>
<feature type="chain" id="PRO_5046991032" description="Signal peptidase I" evidence="4">
    <location>
        <begin position="21"/>
        <end position="163"/>
    </location>
</feature>
<dbReference type="EMBL" id="JBHUCM010000007">
    <property type="protein sequence ID" value="MFD1537032.1"/>
    <property type="molecule type" value="Genomic_DNA"/>
</dbReference>
<protein>
    <recommendedName>
        <fullName evidence="3">Signal peptidase I</fullName>
        <ecNumber evidence="3">3.4.21.89</ecNumber>
    </recommendedName>
</protein>
<dbReference type="InterPro" id="IPR000223">
    <property type="entry name" value="Pept_S26A_signal_pept_1"/>
</dbReference>
<dbReference type="PANTHER" id="PTHR43390">
    <property type="entry name" value="SIGNAL PEPTIDASE I"/>
    <property type="match status" value="1"/>
</dbReference>
<dbReference type="InterPro" id="IPR019533">
    <property type="entry name" value="Peptidase_S26"/>
</dbReference>
<comment type="similarity">
    <text evidence="2 3">Belongs to the peptidase S26 family.</text>
</comment>
<evidence type="ECO:0000313" key="7">
    <source>
        <dbReference type="Proteomes" id="UP001597097"/>
    </source>
</evidence>